<feature type="region of interest" description="Disordered" evidence="1">
    <location>
        <begin position="52"/>
        <end position="81"/>
    </location>
</feature>
<dbReference type="Proteomes" id="UP001187192">
    <property type="component" value="Unassembled WGS sequence"/>
</dbReference>
<comment type="caution">
    <text evidence="2">The sequence shown here is derived from an EMBL/GenBank/DDBJ whole genome shotgun (WGS) entry which is preliminary data.</text>
</comment>
<proteinExistence type="predicted"/>
<reference evidence="2" key="1">
    <citation type="submission" date="2023-07" db="EMBL/GenBank/DDBJ databases">
        <title>draft genome sequence of fig (Ficus carica).</title>
        <authorList>
            <person name="Takahashi T."/>
            <person name="Nishimura K."/>
        </authorList>
    </citation>
    <scope>NUCLEOTIDE SEQUENCE</scope>
</reference>
<feature type="region of interest" description="Disordered" evidence="1">
    <location>
        <begin position="96"/>
        <end position="129"/>
    </location>
</feature>
<feature type="compositionally biased region" description="Basic residues" evidence="1">
    <location>
        <begin position="59"/>
        <end position="68"/>
    </location>
</feature>
<gene>
    <name evidence="2" type="ORF">TIFTF001_020519</name>
</gene>
<sequence>MMVPVHADYDKADILSFGSNGSPQFASISQTGHCYWDVCFCPACIEDHINDGYSDRPKKISSGKKLKKRFQDGDKQVGTLGQPSGKFDFLVTYSPSPRTDGPIIPTGWEEDLEDHPRNSSPPSPPNIAPVLPCYKQAQKYLRRTGQQPITPM</sequence>
<dbReference type="PANTHER" id="PTHR48435">
    <property type="entry name" value="POLYPROTEIN"/>
    <property type="match status" value="1"/>
</dbReference>
<evidence type="ECO:0000313" key="3">
    <source>
        <dbReference type="Proteomes" id="UP001187192"/>
    </source>
</evidence>
<dbReference type="PANTHER" id="PTHR48435:SF1">
    <property type="entry name" value="POLYPROTEIN"/>
    <property type="match status" value="1"/>
</dbReference>
<accession>A0AA88AAW8</accession>
<evidence type="ECO:0000256" key="1">
    <source>
        <dbReference type="SAM" id="MobiDB-lite"/>
    </source>
</evidence>
<name>A0AA88AAW8_FICCA</name>
<organism evidence="2 3">
    <name type="scientific">Ficus carica</name>
    <name type="common">Common fig</name>
    <dbReference type="NCBI Taxonomy" id="3494"/>
    <lineage>
        <taxon>Eukaryota</taxon>
        <taxon>Viridiplantae</taxon>
        <taxon>Streptophyta</taxon>
        <taxon>Embryophyta</taxon>
        <taxon>Tracheophyta</taxon>
        <taxon>Spermatophyta</taxon>
        <taxon>Magnoliopsida</taxon>
        <taxon>eudicotyledons</taxon>
        <taxon>Gunneridae</taxon>
        <taxon>Pentapetalae</taxon>
        <taxon>rosids</taxon>
        <taxon>fabids</taxon>
        <taxon>Rosales</taxon>
        <taxon>Moraceae</taxon>
        <taxon>Ficeae</taxon>
        <taxon>Ficus</taxon>
    </lineage>
</organism>
<dbReference type="EMBL" id="BTGU01000037">
    <property type="protein sequence ID" value="GMN51363.1"/>
    <property type="molecule type" value="Genomic_DNA"/>
</dbReference>
<dbReference type="InterPro" id="IPR053098">
    <property type="entry name" value="Petuviruses_polyprotein"/>
</dbReference>
<keyword evidence="3" id="KW-1185">Reference proteome</keyword>
<dbReference type="AlphaFoldDB" id="A0AA88AAW8"/>
<evidence type="ECO:0000313" key="2">
    <source>
        <dbReference type="EMBL" id="GMN51363.1"/>
    </source>
</evidence>
<protein>
    <submittedName>
        <fullName evidence="2">Uncharacterized protein</fullName>
    </submittedName>
</protein>